<accession>A0A0G1PDM7</accession>
<dbReference type="Proteomes" id="UP000034732">
    <property type="component" value="Unassembled WGS sequence"/>
</dbReference>
<evidence type="ECO:0000313" key="2">
    <source>
        <dbReference type="Proteomes" id="UP000034732"/>
    </source>
</evidence>
<sequence>MGSAVAASKIKITKDLSASVLGDEEDNKGKVEDKDDDSTKIEIEDKNLKTKLKMEFKAKSDFPLTIDASTNQLIVSTPAGEKAVTVLPDHAVQNMLDTKKFDSVSAQPGTTQTIKLEMRNNKMVYRVGGVKKHKVVGIIPVDVPVTFFVSADTGDAVAQEQSLLSNLIDFLSP</sequence>
<comment type="caution">
    <text evidence="1">The sequence shown here is derived from an EMBL/GenBank/DDBJ whole genome shotgun (WGS) entry which is preliminary data.</text>
</comment>
<organism evidence="1 2">
    <name type="scientific">candidate division WWE3 bacterium GW2011_GWA1_46_21</name>
    <dbReference type="NCBI Taxonomy" id="1619107"/>
    <lineage>
        <taxon>Bacteria</taxon>
        <taxon>Katanobacteria</taxon>
    </lineage>
</organism>
<dbReference type="EMBL" id="LCMF01000011">
    <property type="protein sequence ID" value="KKU30846.1"/>
    <property type="molecule type" value="Genomic_DNA"/>
</dbReference>
<reference evidence="1 2" key="1">
    <citation type="journal article" date="2015" name="Nature">
        <title>rRNA introns, odd ribosomes, and small enigmatic genomes across a large radiation of phyla.</title>
        <authorList>
            <person name="Brown C.T."/>
            <person name="Hug L.A."/>
            <person name="Thomas B.C."/>
            <person name="Sharon I."/>
            <person name="Castelle C.J."/>
            <person name="Singh A."/>
            <person name="Wilkins M.J."/>
            <person name="Williams K.H."/>
            <person name="Banfield J.F."/>
        </authorList>
    </citation>
    <scope>NUCLEOTIDE SEQUENCE [LARGE SCALE GENOMIC DNA]</scope>
</reference>
<dbReference type="AlphaFoldDB" id="A0A0G1PDM7"/>
<protein>
    <submittedName>
        <fullName evidence="1">Uncharacterized protein</fullName>
    </submittedName>
</protein>
<name>A0A0G1PDM7_UNCKA</name>
<evidence type="ECO:0000313" key="1">
    <source>
        <dbReference type="EMBL" id="KKU30846.1"/>
    </source>
</evidence>
<proteinExistence type="predicted"/>
<gene>
    <name evidence="1" type="ORF">UX44_C0011G0012</name>
</gene>